<keyword evidence="9" id="KW-1185">Reference proteome</keyword>
<evidence type="ECO:0000259" key="7">
    <source>
        <dbReference type="PROSITE" id="PS50893"/>
    </source>
</evidence>
<dbReference type="SUPFAM" id="SSF52540">
    <property type="entry name" value="P-loop containing nucleoside triphosphate hydrolases"/>
    <property type="match status" value="1"/>
</dbReference>
<accession>A0ABV3XL83</accession>
<dbReference type="PROSITE" id="PS00211">
    <property type="entry name" value="ABC_TRANSPORTER_1"/>
    <property type="match status" value="1"/>
</dbReference>
<organism evidence="8 9">
    <name type="scientific">Geodermatophilus maliterrae</name>
    <dbReference type="NCBI Taxonomy" id="3162531"/>
    <lineage>
        <taxon>Bacteria</taxon>
        <taxon>Bacillati</taxon>
        <taxon>Actinomycetota</taxon>
        <taxon>Actinomycetes</taxon>
        <taxon>Geodermatophilales</taxon>
        <taxon>Geodermatophilaceae</taxon>
        <taxon>Geodermatophilus</taxon>
    </lineage>
</organism>
<name>A0ABV3XL83_9ACTN</name>
<evidence type="ECO:0000313" key="8">
    <source>
        <dbReference type="EMBL" id="MEX5720888.1"/>
    </source>
</evidence>
<dbReference type="EMBL" id="JBFNXQ010000093">
    <property type="protein sequence ID" value="MEX5720888.1"/>
    <property type="molecule type" value="Genomic_DNA"/>
</dbReference>
<keyword evidence="3" id="KW-0547">Nucleotide-binding</keyword>
<dbReference type="InterPro" id="IPR017871">
    <property type="entry name" value="ABC_transporter-like_CS"/>
</dbReference>
<dbReference type="InterPro" id="IPR052156">
    <property type="entry name" value="BCAA_Transport_ATP-bd_LivF"/>
</dbReference>
<dbReference type="SMART" id="SM00382">
    <property type="entry name" value="AAA"/>
    <property type="match status" value="1"/>
</dbReference>
<feature type="compositionally biased region" description="Pro residues" evidence="6">
    <location>
        <begin position="252"/>
        <end position="262"/>
    </location>
</feature>
<dbReference type="InterPro" id="IPR027417">
    <property type="entry name" value="P-loop_NTPase"/>
</dbReference>
<evidence type="ECO:0000256" key="6">
    <source>
        <dbReference type="SAM" id="MobiDB-lite"/>
    </source>
</evidence>
<protein>
    <submittedName>
        <fullName evidence="8">ABC transporter ATP-binding protein</fullName>
    </submittedName>
</protein>
<dbReference type="CDD" id="cd03224">
    <property type="entry name" value="ABC_TM1139_LivF_branched"/>
    <property type="match status" value="1"/>
</dbReference>
<dbReference type="InterPro" id="IPR003439">
    <property type="entry name" value="ABC_transporter-like_ATP-bd"/>
</dbReference>
<evidence type="ECO:0000256" key="5">
    <source>
        <dbReference type="ARBA" id="ARBA00022970"/>
    </source>
</evidence>
<evidence type="ECO:0000313" key="9">
    <source>
        <dbReference type="Proteomes" id="UP001560045"/>
    </source>
</evidence>
<dbReference type="PANTHER" id="PTHR43820:SF2">
    <property type="entry name" value="ABC TRANSPORTER ATP-BINDING PROTEIN"/>
    <property type="match status" value="1"/>
</dbReference>
<dbReference type="Pfam" id="PF00005">
    <property type="entry name" value="ABC_tran"/>
    <property type="match status" value="1"/>
</dbReference>
<keyword evidence="2" id="KW-0813">Transport</keyword>
<dbReference type="Proteomes" id="UP001560045">
    <property type="component" value="Unassembled WGS sequence"/>
</dbReference>
<comment type="similarity">
    <text evidence="1">Belongs to the ABC transporter superfamily.</text>
</comment>
<evidence type="ECO:0000256" key="2">
    <source>
        <dbReference type="ARBA" id="ARBA00022448"/>
    </source>
</evidence>
<comment type="caution">
    <text evidence="8">The sequence shown here is derived from an EMBL/GenBank/DDBJ whole genome shotgun (WGS) entry which is preliminary data.</text>
</comment>
<sequence>MSAERPVLLRMADVHVRLSGSHVLQGVDLTVRRGGVTALLGRNGAGKTTTVKSVLGLVPSTGTVELTDAGGRVHRLSGRRTHEVVRLGIGYAPEDREVFGGLTVAENLTLAERRDSAHHHDRVYELFPELRTRSRQLAGTLSGGQQQMVAIARLLLNDNQLLLVDEPTKGLAPLLVAEVAEVLARAAEEVTVLLVEQNLSVVRRMATDAVVVDQGRVAWSGSAPDLLADADRARELLGVAASGGAQARGEPASPPGTEPPVPVHRTSAGEAGA</sequence>
<feature type="domain" description="ABC transporter" evidence="7">
    <location>
        <begin position="9"/>
        <end position="239"/>
    </location>
</feature>
<dbReference type="PANTHER" id="PTHR43820">
    <property type="entry name" value="HIGH-AFFINITY BRANCHED-CHAIN AMINO ACID TRANSPORT ATP-BINDING PROTEIN LIVF"/>
    <property type="match status" value="1"/>
</dbReference>
<evidence type="ECO:0000256" key="3">
    <source>
        <dbReference type="ARBA" id="ARBA00022741"/>
    </source>
</evidence>
<dbReference type="Gene3D" id="3.40.50.300">
    <property type="entry name" value="P-loop containing nucleotide triphosphate hydrolases"/>
    <property type="match status" value="1"/>
</dbReference>
<proteinExistence type="inferred from homology"/>
<dbReference type="RefSeq" id="WP_369209706.1">
    <property type="nucleotide sequence ID" value="NZ_JBFNXQ010000093.1"/>
</dbReference>
<evidence type="ECO:0000256" key="4">
    <source>
        <dbReference type="ARBA" id="ARBA00022840"/>
    </source>
</evidence>
<reference evidence="8 9" key="1">
    <citation type="submission" date="2024-06" db="EMBL/GenBank/DDBJ databases">
        <title>Draft genome sequence of Geodermatophilus badlandi, a novel member of the Geodermatophilaceae isolated from badland sedimentary rocks in the Red desert, Wyoming, USA.</title>
        <authorList>
            <person name="Ben Tekaya S."/>
            <person name="Nouioui I."/>
            <person name="Flores G.M."/>
            <person name="Shaal M.N."/>
            <person name="Bredoire F."/>
            <person name="Basile F."/>
            <person name="Van Diepen L."/>
            <person name="Ward N.L."/>
        </authorList>
    </citation>
    <scope>NUCLEOTIDE SEQUENCE [LARGE SCALE GENOMIC DNA]</scope>
    <source>
        <strain evidence="8 9">WL48A</strain>
    </source>
</reference>
<keyword evidence="4 8" id="KW-0067">ATP-binding</keyword>
<dbReference type="PROSITE" id="PS50893">
    <property type="entry name" value="ABC_TRANSPORTER_2"/>
    <property type="match status" value="1"/>
</dbReference>
<feature type="region of interest" description="Disordered" evidence="6">
    <location>
        <begin position="239"/>
        <end position="273"/>
    </location>
</feature>
<dbReference type="InterPro" id="IPR003593">
    <property type="entry name" value="AAA+_ATPase"/>
</dbReference>
<keyword evidence="5" id="KW-0029">Amino-acid transport</keyword>
<evidence type="ECO:0000256" key="1">
    <source>
        <dbReference type="ARBA" id="ARBA00005417"/>
    </source>
</evidence>
<gene>
    <name evidence="8" type="ORF">ABQ292_21245</name>
</gene>
<dbReference type="GO" id="GO:0005524">
    <property type="term" value="F:ATP binding"/>
    <property type="evidence" value="ECO:0007669"/>
    <property type="project" value="UniProtKB-KW"/>
</dbReference>